<dbReference type="Pfam" id="PF07090">
    <property type="entry name" value="GATase1_like"/>
    <property type="match status" value="1"/>
</dbReference>
<gene>
    <name evidence="2" type="ORF">SAMN06309945_0588</name>
</gene>
<dbReference type="Gene3D" id="3.40.50.880">
    <property type="match status" value="1"/>
</dbReference>
<feature type="domain" description="Putative glutamine amidotransferase" evidence="1">
    <location>
        <begin position="3"/>
        <end position="246"/>
    </location>
</feature>
<evidence type="ECO:0000313" key="2">
    <source>
        <dbReference type="EMBL" id="SKC39911.1"/>
    </source>
</evidence>
<dbReference type="OrthoDB" id="9781333at2"/>
<dbReference type="CDD" id="cd03143">
    <property type="entry name" value="A4_beta-galactosidase_middle_domain"/>
    <property type="match status" value="1"/>
</dbReference>
<dbReference type="SUPFAM" id="SSF52317">
    <property type="entry name" value="Class I glutamine amidotransferase-like"/>
    <property type="match status" value="1"/>
</dbReference>
<dbReference type="PANTHER" id="PTHR37947">
    <property type="entry name" value="BLL2462 PROTEIN"/>
    <property type="match status" value="1"/>
</dbReference>
<name>A0A1T5IL51_9MICO</name>
<dbReference type="Proteomes" id="UP000190857">
    <property type="component" value="Unassembled WGS sequence"/>
</dbReference>
<sequence length="248" mass="26472">MTRVLVAGESWSVTSIHTKGFDSFTTVDYEEGGAALLGALDAGGFDVTYMPCHVAAKEFPWTLDELSSYDVVLLSDIGANTFLLPAQTFIKGQKTTNRLAVLRDWVRAGGGLGMVGGYMSFQGIEAKANYRGTPLAEVLPVTLETGDDREESPEGVTAHLTGSHAITAGVDASFPPLLGYQRFVPTASAEVLAAFDDEAPLLVVDGVGSGRTLAYASDIGPHWAPEEFTDWDGFTTMWQQAVTWLAGK</sequence>
<dbReference type="InterPro" id="IPR010768">
    <property type="entry name" value="GATase1-like"/>
</dbReference>
<dbReference type="AlphaFoldDB" id="A0A1T5IL51"/>
<accession>A0A1T5IL51</accession>
<dbReference type="InterPro" id="IPR029062">
    <property type="entry name" value="Class_I_gatase-like"/>
</dbReference>
<dbReference type="PANTHER" id="PTHR37947:SF1">
    <property type="entry name" value="BLL2462 PROTEIN"/>
    <property type="match status" value="1"/>
</dbReference>
<organism evidence="2 3">
    <name type="scientific">Okibacterium fritillariae</name>
    <dbReference type="NCBI Taxonomy" id="123320"/>
    <lineage>
        <taxon>Bacteria</taxon>
        <taxon>Bacillati</taxon>
        <taxon>Actinomycetota</taxon>
        <taxon>Actinomycetes</taxon>
        <taxon>Micrococcales</taxon>
        <taxon>Microbacteriaceae</taxon>
        <taxon>Okibacterium</taxon>
    </lineage>
</organism>
<proteinExistence type="predicted"/>
<protein>
    <submittedName>
        <fullName evidence="2">Uncharacterized membrane protein</fullName>
    </submittedName>
</protein>
<dbReference type="EMBL" id="FUZP01000001">
    <property type="protein sequence ID" value="SKC39911.1"/>
    <property type="molecule type" value="Genomic_DNA"/>
</dbReference>
<evidence type="ECO:0000313" key="3">
    <source>
        <dbReference type="Proteomes" id="UP000190857"/>
    </source>
</evidence>
<dbReference type="STRING" id="123320.SAMN06309945_0588"/>
<reference evidence="2 3" key="1">
    <citation type="submission" date="2017-02" db="EMBL/GenBank/DDBJ databases">
        <authorList>
            <person name="Peterson S.W."/>
        </authorList>
    </citation>
    <scope>NUCLEOTIDE SEQUENCE [LARGE SCALE GENOMIC DNA]</scope>
    <source>
        <strain evidence="2 3">VKM Ac-2059</strain>
    </source>
</reference>
<evidence type="ECO:0000259" key="1">
    <source>
        <dbReference type="Pfam" id="PF07090"/>
    </source>
</evidence>
<keyword evidence="3" id="KW-1185">Reference proteome</keyword>
<dbReference type="RefSeq" id="WP_079726794.1">
    <property type="nucleotide sequence ID" value="NZ_FUZP01000001.1"/>
</dbReference>